<evidence type="ECO:0000313" key="4">
    <source>
        <dbReference type="Proteomes" id="UP000671910"/>
    </source>
</evidence>
<dbReference type="EMBL" id="CP072829">
    <property type="protein sequence ID" value="QTU84920.1"/>
    <property type="molecule type" value="Genomic_DNA"/>
</dbReference>
<dbReference type="Proteomes" id="UP000636394">
    <property type="component" value="Unassembled WGS sequence"/>
</dbReference>
<proteinExistence type="predicted"/>
<reference evidence="1 3" key="1">
    <citation type="submission" date="2019-11" db="EMBL/GenBank/DDBJ databases">
        <title>Eggerthellaceae novel genus isolated from the rectal contents of marmort.</title>
        <authorList>
            <person name="Zhang G."/>
        </authorList>
    </citation>
    <scope>NUCLEOTIDE SEQUENCE [LARGE SCALE GENOMIC DNA]</scope>
    <source>
        <strain evidence="3">zg-886</strain>
        <strain evidence="1">Zg-886</strain>
    </source>
</reference>
<evidence type="ECO:0000313" key="1">
    <source>
        <dbReference type="EMBL" id="NHM14447.1"/>
    </source>
</evidence>
<dbReference type="AlphaFoldDB" id="A0A9E6MRV9"/>
<sequence>MGAEVLADYAFYTDTYKGGLSEAAFYDCLPRALRHVRWLTGYREPIGCVEKERYQRAICAAVDAFADFGDGGIGFTLGSFKTNVRDGVAFSAEDKATQAALGELGDLSMAFCGVR</sequence>
<dbReference type="EMBL" id="WPCR01000007">
    <property type="protein sequence ID" value="NHM14447.1"/>
    <property type="molecule type" value="Genomic_DNA"/>
</dbReference>
<gene>
    <name evidence="1" type="ORF">GMI68_06665</name>
    <name evidence="2" type="ORF">J7S26_03145</name>
</gene>
<dbReference type="RefSeq" id="WP_166339689.1">
    <property type="nucleotide sequence ID" value="NZ_CP072829.1"/>
</dbReference>
<accession>A0A9E6MRV9</accession>
<keyword evidence="3" id="KW-1185">Reference proteome</keyword>
<protein>
    <submittedName>
        <fullName evidence="2">Uncharacterized protein</fullName>
    </submittedName>
</protein>
<reference evidence="2" key="2">
    <citation type="submission" date="2021-04" db="EMBL/GenBank/DDBJ databases">
        <title>Novel species in family Eggerthellaceae.</title>
        <authorList>
            <person name="Zhang G."/>
        </authorList>
    </citation>
    <scope>NUCLEOTIDE SEQUENCE</scope>
    <source>
        <strain evidence="2">Zg-886</strain>
    </source>
</reference>
<evidence type="ECO:0000313" key="3">
    <source>
        <dbReference type="Proteomes" id="UP000636394"/>
    </source>
</evidence>
<dbReference type="Proteomes" id="UP000671910">
    <property type="component" value="Chromosome"/>
</dbReference>
<dbReference type="KEGG" id="ebz:J7S26_03145"/>
<name>A0A9E6MRV9_9ACTN</name>
<evidence type="ECO:0000313" key="2">
    <source>
        <dbReference type="EMBL" id="QTU84920.1"/>
    </source>
</evidence>
<organism evidence="2 4">
    <name type="scientific">Xiamenia xianingshaonis</name>
    <dbReference type="NCBI Taxonomy" id="2682776"/>
    <lineage>
        <taxon>Bacteria</taxon>
        <taxon>Bacillati</taxon>
        <taxon>Actinomycetota</taxon>
        <taxon>Coriobacteriia</taxon>
        <taxon>Eggerthellales</taxon>
        <taxon>Eggerthellaceae</taxon>
        <taxon>Xiamenia</taxon>
    </lineage>
</organism>